<keyword evidence="2" id="KW-1185">Reference proteome</keyword>
<organism evidence="1 2">
    <name type="scientific">Motilibacter rhizosphaerae</name>
    <dbReference type="NCBI Taxonomy" id="598652"/>
    <lineage>
        <taxon>Bacteria</taxon>
        <taxon>Bacillati</taxon>
        <taxon>Actinomycetota</taxon>
        <taxon>Actinomycetes</taxon>
        <taxon>Motilibacterales</taxon>
        <taxon>Motilibacteraceae</taxon>
        <taxon>Motilibacter</taxon>
    </lineage>
</organism>
<protein>
    <submittedName>
        <fullName evidence="1">Uncharacterized protein</fullName>
    </submittedName>
</protein>
<name>A0A4Q7NR24_9ACTN</name>
<sequence length="77" mass="7582">MPATLVLLWCGDCASTQGFEAPPCGADHAWCAGAECRELVCTGCGAAVLVLAPVDLPAGALPAAAEGSAAWALPRSA</sequence>
<proteinExistence type="predicted"/>
<reference evidence="1 2" key="1">
    <citation type="submission" date="2019-02" db="EMBL/GenBank/DDBJ databases">
        <title>Genomic Encyclopedia of Type Strains, Phase IV (KMG-IV): sequencing the most valuable type-strain genomes for metagenomic binning, comparative biology and taxonomic classification.</title>
        <authorList>
            <person name="Goeker M."/>
        </authorList>
    </citation>
    <scope>NUCLEOTIDE SEQUENCE [LARGE SCALE GENOMIC DNA]</scope>
    <source>
        <strain evidence="1 2">DSM 45622</strain>
    </source>
</reference>
<comment type="caution">
    <text evidence="1">The sequence shown here is derived from an EMBL/GenBank/DDBJ whole genome shotgun (WGS) entry which is preliminary data.</text>
</comment>
<dbReference type="EMBL" id="SGXD01000002">
    <property type="protein sequence ID" value="RZS89513.1"/>
    <property type="molecule type" value="Genomic_DNA"/>
</dbReference>
<accession>A0A4Q7NR24</accession>
<dbReference type="AlphaFoldDB" id="A0A4Q7NR24"/>
<dbReference type="RefSeq" id="WP_130492117.1">
    <property type="nucleotide sequence ID" value="NZ_SGXD01000002.1"/>
</dbReference>
<evidence type="ECO:0000313" key="2">
    <source>
        <dbReference type="Proteomes" id="UP000293638"/>
    </source>
</evidence>
<evidence type="ECO:0000313" key="1">
    <source>
        <dbReference type="EMBL" id="RZS89513.1"/>
    </source>
</evidence>
<dbReference type="OrthoDB" id="3831322at2"/>
<gene>
    <name evidence="1" type="ORF">EV189_1280</name>
</gene>
<dbReference type="Proteomes" id="UP000293638">
    <property type="component" value="Unassembled WGS sequence"/>
</dbReference>